<keyword evidence="1" id="KW-0378">Hydrolase</keyword>
<dbReference type="GO" id="GO:0006281">
    <property type="term" value="P:DNA repair"/>
    <property type="evidence" value="ECO:0007669"/>
    <property type="project" value="UniProtKB-KW"/>
</dbReference>
<dbReference type="InterPro" id="IPR025476">
    <property type="entry name" value="Helitron_helicase-like"/>
</dbReference>
<comment type="cofactor">
    <cofactor evidence="1">
        <name>Mg(2+)</name>
        <dbReference type="ChEBI" id="CHEBI:18420"/>
    </cofactor>
</comment>
<dbReference type="Pfam" id="PF14214">
    <property type="entry name" value="Helitron_like_N"/>
    <property type="match status" value="1"/>
</dbReference>
<dbReference type="Pfam" id="PF20209">
    <property type="entry name" value="DUF6570"/>
    <property type="match status" value="1"/>
</dbReference>
<dbReference type="GO" id="GO:0000723">
    <property type="term" value="P:telomere maintenance"/>
    <property type="evidence" value="ECO:0007669"/>
    <property type="project" value="InterPro"/>
</dbReference>
<dbReference type="InterPro" id="IPR046700">
    <property type="entry name" value="DUF6570"/>
</dbReference>
<evidence type="ECO:0000256" key="2">
    <source>
        <dbReference type="SAM" id="MobiDB-lite"/>
    </source>
</evidence>
<keyword evidence="1" id="KW-0547">Nucleotide-binding</keyword>
<dbReference type="SUPFAM" id="SSF52540">
    <property type="entry name" value="P-loop containing nucleoside triphosphate hydrolases"/>
    <property type="match status" value="2"/>
</dbReference>
<dbReference type="GO" id="GO:0006310">
    <property type="term" value="P:DNA recombination"/>
    <property type="evidence" value="ECO:0007669"/>
    <property type="project" value="UniProtKB-KW"/>
</dbReference>
<evidence type="ECO:0000259" key="4">
    <source>
        <dbReference type="Pfam" id="PF14214"/>
    </source>
</evidence>
<reference evidence="6 7" key="1">
    <citation type="journal article" date="2020" name="ISME J.">
        <title>Uncovering the hidden diversity of litter-decomposition mechanisms in mushroom-forming fungi.</title>
        <authorList>
            <person name="Floudas D."/>
            <person name="Bentzer J."/>
            <person name="Ahren D."/>
            <person name="Johansson T."/>
            <person name="Persson P."/>
            <person name="Tunlid A."/>
        </authorList>
    </citation>
    <scope>NUCLEOTIDE SEQUENCE [LARGE SCALE GENOMIC DNA]</scope>
    <source>
        <strain evidence="6 7">CBS 406.79</strain>
    </source>
</reference>
<protein>
    <recommendedName>
        <fullName evidence="1">ATP-dependent DNA helicase</fullName>
        <ecNumber evidence="1">5.6.2.3</ecNumber>
    </recommendedName>
</protein>
<organism evidence="6 7">
    <name type="scientific">Collybiopsis confluens</name>
    <dbReference type="NCBI Taxonomy" id="2823264"/>
    <lineage>
        <taxon>Eukaryota</taxon>
        <taxon>Fungi</taxon>
        <taxon>Dikarya</taxon>
        <taxon>Basidiomycota</taxon>
        <taxon>Agaricomycotina</taxon>
        <taxon>Agaricomycetes</taxon>
        <taxon>Agaricomycetidae</taxon>
        <taxon>Agaricales</taxon>
        <taxon>Marasmiineae</taxon>
        <taxon>Omphalotaceae</taxon>
        <taxon>Collybiopsis</taxon>
    </lineage>
</organism>
<evidence type="ECO:0000256" key="1">
    <source>
        <dbReference type="RuleBase" id="RU363044"/>
    </source>
</evidence>
<dbReference type="Proteomes" id="UP000518752">
    <property type="component" value="Unassembled WGS sequence"/>
</dbReference>
<dbReference type="PANTHER" id="PTHR47642:SF6">
    <property type="entry name" value="ATP-DEPENDENT DNA HELICASE"/>
    <property type="match status" value="1"/>
</dbReference>
<dbReference type="GO" id="GO:0005524">
    <property type="term" value="F:ATP binding"/>
    <property type="evidence" value="ECO:0007669"/>
    <property type="project" value="UniProtKB-KW"/>
</dbReference>
<dbReference type="EC" id="5.6.2.3" evidence="1"/>
<accession>A0A8H5LKV7</accession>
<keyword evidence="1" id="KW-0234">DNA repair</keyword>
<gene>
    <name evidence="6" type="ORF">D9757_013225</name>
</gene>
<dbReference type="PANTHER" id="PTHR47642">
    <property type="entry name" value="ATP-DEPENDENT DNA HELICASE"/>
    <property type="match status" value="1"/>
</dbReference>
<evidence type="ECO:0000313" key="7">
    <source>
        <dbReference type="Proteomes" id="UP000518752"/>
    </source>
</evidence>
<comment type="similarity">
    <text evidence="1">Belongs to the helicase family.</text>
</comment>
<dbReference type="InterPro" id="IPR051055">
    <property type="entry name" value="PIF1_helicase"/>
</dbReference>
<keyword evidence="1" id="KW-0067">ATP-binding</keyword>
<sequence length="2056" mass="231647">MLSSWHMKNPTLHSDFLLPPPVPAVLPPSLSLPTDDVMPCDETANESSNVNDSTSYSVPIYTHSRFILASLDQKLQIFKHMSSLFPSARVKDLLPIVPLHMNISARHPDGKKKCLADLRSDLLSHQCHYLCLITLSDARSAGFHALSILSETEFQVSVKALRLRLNSHRSQKRKSADDLPSLNVKRSRLNSSYSETPDTAPAFEWNLAPDDDIDAPIHSPDLDGISPPRPPEPKPDPDAWVEILSWDEKSKLLQEAYDAETNYAVKRLECSFCGSLEIEKQTSVIPCSELDITLLDRAVHELREKSRQPVISPFRQETIENDCYRVCHHCKRDIHYDNHQRIGPRRFKNIPVRSYANGLWTGSVPEPLQGLTFLEEQCIARARATKCMFKLELGPSGQYASRGNVCILPQHPGPLLTCLPPPINNLCNEISIILVGSTDTEITIDTLSKTPLLVRRNRIIQALEWLIKHNPLYADLDPNSIEVNSAHYPDHGIPIPLQNVIRVNTNGEGSSYTQQANMEQFNDNVSLVGMPSSTLVDSDSIDSTYRMRKLDALQKLKSGSHSFVKFPSGSTPMSTSHNSKLWGLLWPTLFPYGIGMMENADVRSNGSIGFRKIDFKQHVSHLLQSGPNRRFQTHLSFIFVIGNIIQRRQTSFNAKLAVKRSWFPQVNTLLNAISTSTVETLTEKLKRNPFARADTEGEKAAMTLIRYVNYMADHIPGSMSEVQRMRQDMFSIVNSDGLPHIFLTLNPSDTNNPVAQVLAGRDIDLDKFFHDLKPGTESLERSSQIAQNPVVGAQFFHNTISILLDILLGIKRPNGKGIFGNVSVYYGVVEAQGRGSLHLHLLVWLKHGLSPLDIKDRCDQDPVWAKKLLDWYDDVFSQSIPEKTSSYTRNIGMYKKQPVMSRPLNPSDPSFRPKFNQDLRDLLENTGMIHEHNDTCFKHLPKIIRSLRDDDKDCRFQLPRETQDKTHFDEEGRIVLKCNNGSVNGHNTLIMQSRRCNMDSKPIGSGTVAMAMFQYMGTYTIKFTLDTALVFSALCASIKALSDNPPMDIDGNLDSHEHSRKLLIKTVNKLVGKRELSGQQMASSLIGTPSCYTNRTYIRFYWYGFLKYFDRCVFQPANNTKEFDSKAHDVENMEHDARLTETDPSAPANIISRDDNVMEEDSDDPLIILQPATAESPQSLNNSKRDLLFDDIFLRPDQLNDTCAWDQMRMYAKQDLPQSKSQWKTFLRFQPSHPQYLTHCLKRVTADELPRIPVLTGCPIPRSDRKSDEIKYAVAMLALFKPWGKTEVNVLKDTQTSWVDAFNTWKGALTDASYGKYYIDTMRNMQLFHLSTDARQDYAAMRQKRVAELFKSSGHLISHDEDQDFNEYDPEWENAMQPAVEMSEGGASDVDSMPVDVSIILEATTSTGFYNVNDSGFDSSLKKQFTGRDVCATTHDYEAADRSLRDVLAEKELRISNRLDAATRIHDDIDTRHRRASTQVPRPFSTTIIEEIERTKQLFLREQKKTDSGWDILKPYQKLAIALIQKHGLNERQIVAFLLLAENIGKHIEFPNIDIEPLRMLVTGPGGTGKSRIFEAWTEFHQELGRTHELRLTAPTGVVASDIGGCTVHAEVALRVKRQTMRANTAGGQKVRSELERRLGPLKTLVVDEIYFIDPKDMSLLSEYCSLAKGITEHPFGKLNFVSCGDPAQLPPPGSSPLFDRDLVNCYTSGKLNALNETTQYKVKGILAWHQVNDVVILTEIMRQKGDNTLIDILSRLRVGTCTESDKAILDKYVLNSEECLPETTALVDITRWITDPKFACPLITYTNAARDAHNFEAAKAFARATGQSFYIYHSKDTRGRGKKKLEILGIAAEAAWSVSPKSAHDLGGKVPYVPGMPVFGTENIATELGLSKGSLGTLISITFREHKGRRYAVSALVDFPGFKSGKDPNYPNRVLLKPVSQSFKFSLPNSDRVYSATRDQLPLIPAFAFTSHNSQGRSLDCVCIDLASCRSIQSAYVMLSRVRSLKGLCILRPFGLKKIQNHISQELRAEMDRTEALSQGTLERARESLAWYYQN</sequence>
<name>A0A8H5LKV7_9AGAR</name>
<evidence type="ECO:0000259" key="3">
    <source>
        <dbReference type="Pfam" id="PF05970"/>
    </source>
</evidence>
<keyword evidence="1" id="KW-0227">DNA damage</keyword>
<dbReference type="GO" id="GO:0016787">
    <property type="term" value="F:hydrolase activity"/>
    <property type="evidence" value="ECO:0007669"/>
    <property type="project" value="UniProtKB-KW"/>
</dbReference>
<dbReference type="EMBL" id="JAACJN010000210">
    <property type="protein sequence ID" value="KAF5361235.1"/>
    <property type="molecule type" value="Genomic_DNA"/>
</dbReference>
<feature type="domain" description="DUF6570" evidence="5">
    <location>
        <begin position="349"/>
        <end position="477"/>
    </location>
</feature>
<dbReference type="OrthoDB" id="3257061at2759"/>
<comment type="caution">
    <text evidence="6">The sequence shown here is derived from an EMBL/GenBank/DDBJ whole genome shotgun (WGS) entry which is preliminary data.</text>
</comment>
<dbReference type="Gene3D" id="3.40.50.300">
    <property type="entry name" value="P-loop containing nucleotide triphosphate hydrolases"/>
    <property type="match status" value="1"/>
</dbReference>
<keyword evidence="1" id="KW-0233">DNA recombination</keyword>
<dbReference type="Pfam" id="PF05970">
    <property type="entry name" value="PIF1"/>
    <property type="match status" value="1"/>
</dbReference>
<feature type="domain" description="Helitron helicase-like" evidence="4">
    <location>
        <begin position="618"/>
        <end position="843"/>
    </location>
</feature>
<evidence type="ECO:0000313" key="6">
    <source>
        <dbReference type="EMBL" id="KAF5361235.1"/>
    </source>
</evidence>
<proteinExistence type="inferred from homology"/>
<feature type="region of interest" description="Disordered" evidence="2">
    <location>
        <begin position="216"/>
        <end position="237"/>
    </location>
</feature>
<comment type="catalytic activity">
    <reaction evidence="1">
        <text>ATP + H2O = ADP + phosphate + H(+)</text>
        <dbReference type="Rhea" id="RHEA:13065"/>
        <dbReference type="ChEBI" id="CHEBI:15377"/>
        <dbReference type="ChEBI" id="CHEBI:15378"/>
        <dbReference type="ChEBI" id="CHEBI:30616"/>
        <dbReference type="ChEBI" id="CHEBI:43474"/>
        <dbReference type="ChEBI" id="CHEBI:456216"/>
        <dbReference type="EC" id="5.6.2.3"/>
    </reaction>
</comment>
<dbReference type="InterPro" id="IPR010285">
    <property type="entry name" value="DNA_helicase_pif1-like_DEAD"/>
</dbReference>
<dbReference type="InterPro" id="IPR027417">
    <property type="entry name" value="P-loop_NTPase"/>
</dbReference>
<evidence type="ECO:0000259" key="5">
    <source>
        <dbReference type="Pfam" id="PF20209"/>
    </source>
</evidence>
<keyword evidence="7" id="KW-1185">Reference proteome</keyword>
<feature type="domain" description="DNA helicase Pif1-like DEAD-box helicase" evidence="3">
    <location>
        <begin position="1559"/>
        <end position="1693"/>
    </location>
</feature>
<dbReference type="GO" id="GO:0043139">
    <property type="term" value="F:5'-3' DNA helicase activity"/>
    <property type="evidence" value="ECO:0007669"/>
    <property type="project" value="UniProtKB-EC"/>
</dbReference>
<keyword evidence="1" id="KW-0347">Helicase</keyword>